<dbReference type="RefSeq" id="WP_277568164.1">
    <property type="nucleotide sequence ID" value="NZ_JAPDHZ010000006.1"/>
</dbReference>
<evidence type="ECO:0000256" key="1">
    <source>
        <dbReference type="SAM" id="SignalP"/>
    </source>
</evidence>
<dbReference type="SUPFAM" id="SSF53850">
    <property type="entry name" value="Periplasmic binding protein-like II"/>
    <property type="match status" value="1"/>
</dbReference>
<accession>A0A9X4KQL9</accession>
<protein>
    <submittedName>
        <fullName evidence="2">Extracellular solute-binding protein</fullName>
    </submittedName>
</protein>
<dbReference type="PANTHER" id="PTHR43649:SF12">
    <property type="entry name" value="DIACETYLCHITOBIOSE BINDING PROTEIN DASA"/>
    <property type="match status" value="1"/>
</dbReference>
<name>A0A9X4KQL9_9BACL</name>
<dbReference type="InterPro" id="IPR050490">
    <property type="entry name" value="Bact_solute-bd_prot1"/>
</dbReference>
<comment type="caution">
    <text evidence="2">The sequence shown here is derived from an EMBL/GenBank/DDBJ whole genome shotgun (WGS) entry which is preliminary data.</text>
</comment>
<dbReference type="PROSITE" id="PS51257">
    <property type="entry name" value="PROKAR_LIPOPROTEIN"/>
    <property type="match status" value="1"/>
</dbReference>
<dbReference type="AlphaFoldDB" id="A0A9X4KQL9"/>
<feature type="signal peptide" evidence="1">
    <location>
        <begin position="1"/>
        <end position="27"/>
    </location>
</feature>
<dbReference type="Proteomes" id="UP001153387">
    <property type="component" value="Unassembled WGS sequence"/>
</dbReference>
<organism evidence="2 3">
    <name type="scientific">Cohnella ginsengisoli</name>
    <dbReference type="NCBI Taxonomy" id="425004"/>
    <lineage>
        <taxon>Bacteria</taxon>
        <taxon>Bacillati</taxon>
        <taxon>Bacillota</taxon>
        <taxon>Bacilli</taxon>
        <taxon>Bacillales</taxon>
        <taxon>Paenibacillaceae</taxon>
        <taxon>Cohnella</taxon>
    </lineage>
</organism>
<sequence>MQSNQRKALALLLAGSLALLSACGSNDANGSNGTGSASASGGTASASSASASSASAGASTGEKTKLVFWNTSYPTIDENDKTKKKEDFYIYKAIARYEAANPNVEIVIQDIPDGTNAMTKFQTAGIANNGPDVTNLWSGNYTMDLKSFIQPLNDYLKPSDIDAMTGWNAVTENFADKGTIYGVPDGSDGTIGILYNKKLFAAAGLDPEQSPPATYDDFVAMLQKLKDSGVTPIGSEQDGDFVYFLDYWFAQTVGTAGINDIVNGKMNFNNPKLLQVMQGYVELYKNGFVTNDQPQTQFYNRKVALIFGGYGYLNDARAALGDDLGMMKIPDFNAEVLVKNGGIGGTGADFVVSKSSKHPEEAVKFILFLVSKEEQVARFKDGYGKLLNLKNVDPGEFTNDPYVVKQQEWAGESSTIFWPDNIYPSELSDYISSMNELVVKQQLDVRDFLVKLDQKRDEINKQR</sequence>
<dbReference type="Pfam" id="PF13416">
    <property type="entry name" value="SBP_bac_8"/>
    <property type="match status" value="1"/>
</dbReference>
<feature type="chain" id="PRO_5040777319" evidence="1">
    <location>
        <begin position="28"/>
        <end position="463"/>
    </location>
</feature>
<dbReference type="EMBL" id="JAPDHZ010000006">
    <property type="protein sequence ID" value="MDG0794417.1"/>
    <property type="molecule type" value="Genomic_DNA"/>
</dbReference>
<dbReference type="Gene3D" id="3.40.190.10">
    <property type="entry name" value="Periplasmic binding protein-like II"/>
    <property type="match status" value="2"/>
</dbReference>
<evidence type="ECO:0000313" key="2">
    <source>
        <dbReference type="EMBL" id="MDG0794417.1"/>
    </source>
</evidence>
<gene>
    <name evidence="2" type="ORF">OMP38_28970</name>
</gene>
<dbReference type="InterPro" id="IPR006059">
    <property type="entry name" value="SBP"/>
</dbReference>
<keyword evidence="3" id="KW-1185">Reference proteome</keyword>
<evidence type="ECO:0000313" key="3">
    <source>
        <dbReference type="Proteomes" id="UP001153387"/>
    </source>
</evidence>
<reference evidence="2 3" key="1">
    <citation type="submission" date="2022-10" db="EMBL/GenBank/DDBJ databases">
        <title>Comparative genomic analysis of Cohnella hashimotonis sp. nov., isolated from the International Space Station.</title>
        <authorList>
            <person name="Simpson A."/>
            <person name="Venkateswaran K."/>
        </authorList>
    </citation>
    <scope>NUCLEOTIDE SEQUENCE [LARGE SCALE GENOMIC DNA]</scope>
    <source>
        <strain evidence="2 3">DSM 18997</strain>
    </source>
</reference>
<keyword evidence="1" id="KW-0732">Signal</keyword>
<dbReference type="PANTHER" id="PTHR43649">
    <property type="entry name" value="ARABINOSE-BINDING PROTEIN-RELATED"/>
    <property type="match status" value="1"/>
</dbReference>
<proteinExistence type="predicted"/>